<evidence type="ECO:0000313" key="2">
    <source>
        <dbReference type="Proteomes" id="UP000013827"/>
    </source>
</evidence>
<name>A0A0D3JNZ8_EMIH1</name>
<dbReference type="KEGG" id="ehx:EMIHUDRAFT_206436"/>
<evidence type="ECO:0008006" key="3">
    <source>
        <dbReference type="Google" id="ProtNLM"/>
    </source>
</evidence>
<dbReference type="EnsemblProtists" id="EOD25233">
    <property type="protein sequence ID" value="EOD25233"/>
    <property type="gene ID" value="EMIHUDRAFT_206436"/>
</dbReference>
<evidence type="ECO:0000313" key="1">
    <source>
        <dbReference type="EnsemblProtists" id="EOD25233"/>
    </source>
</evidence>
<accession>A0A0D3JNZ8</accession>
<dbReference type="Proteomes" id="UP000013827">
    <property type="component" value="Unassembled WGS sequence"/>
</dbReference>
<dbReference type="HOGENOM" id="CLU_423028_0_0_1"/>
<organism evidence="1 2">
    <name type="scientific">Emiliania huxleyi (strain CCMP1516)</name>
    <dbReference type="NCBI Taxonomy" id="280463"/>
    <lineage>
        <taxon>Eukaryota</taxon>
        <taxon>Haptista</taxon>
        <taxon>Haptophyta</taxon>
        <taxon>Prymnesiophyceae</taxon>
        <taxon>Isochrysidales</taxon>
        <taxon>Noelaerhabdaceae</taxon>
        <taxon>Emiliania</taxon>
    </lineage>
</organism>
<dbReference type="RefSeq" id="XP_005777662.1">
    <property type="nucleotide sequence ID" value="XM_005777605.1"/>
</dbReference>
<sequence length="648" mass="71552">MFDDYYEPEDSGRGRPPLVHALTESIGPCAHYDEDDLMCELYTVDSVVWVTLIVLSESPEGATHIATVAKQPSFLASVAEKLEVDSAGLHFVEQPSTAGPVRVDAPSPPPLQRLLRGQRSEVEILDATFDFVDLADHALPEHREAWRASGEAEKMRLEAAELLAILEQLRDEERSGTVSKEKFRAYAERERARGSGGRLRFAPGDRVRCKIRLQDGSEFAPTGRVTQLRPVGAGQGAPYQVLLDDGRYVYPREDDDEYIKNATGPPGRRAADLCFVAGYQAGLGGRAVLTAEEVEALLSGEGLDLLRDVSETFNDCETRMFPDVSGGGATLLRGFVVRCRAAVLLPGEPLYAPARIVGVHKSEARLDLDIHIDGKARLVRGVPLWRLSNAIGAKEASLLPGPQRIQFRVFDPAYIDYTRVRAVALALSCGEGAERLDRLVVRRTSARSGVAAIDKWRELLMRAGVCEDEPAAGDTRPVTVGEYSHHAILYSRLHGAHEALVDFLIEITDPGMENAEVWQRWLVERYDEWPLERRGVAVEWLEWLLRPDERRAGFPALCGFIAHENGLSREEHIARDDPGRFSLVRAADDALSGCVHELVEDGKMESLPAMGSPGCAICPRVVRSCARWAQLRPCGHWLVDVDAEDAHP</sequence>
<reference evidence="1" key="2">
    <citation type="submission" date="2024-10" db="UniProtKB">
        <authorList>
            <consortium name="EnsemblProtists"/>
        </authorList>
    </citation>
    <scope>IDENTIFICATION</scope>
</reference>
<dbReference type="AlphaFoldDB" id="A0A0D3JNZ8"/>
<keyword evidence="2" id="KW-1185">Reference proteome</keyword>
<dbReference type="PaxDb" id="2903-EOD25233"/>
<proteinExistence type="predicted"/>
<protein>
    <recommendedName>
        <fullName evidence="3">EF-hand domain-containing protein</fullName>
    </recommendedName>
</protein>
<reference evidence="2" key="1">
    <citation type="journal article" date="2013" name="Nature">
        <title>Pan genome of the phytoplankton Emiliania underpins its global distribution.</title>
        <authorList>
            <person name="Read B.A."/>
            <person name="Kegel J."/>
            <person name="Klute M.J."/>
            <person name="Kuo A."/>
            <person name="Lefebvre S.C."/>
            <person name="Maumus F."/>
            <person name="Mayer C."/>
            <person name="Miller J."/>
            <person name="Monier A."/>
            <person name="Salamov A."/>
            <person name="Young J."/>
            <person name="Aguilar M."/>
            <person name="Claverie J.M."/>
            <person name="Frickenhaus S."/>
            <person name="Gonzalez K."/>
            <person name="Herman E.K."/>
            <person name="Lin Y.C."/>
            <person name="Napier J."/>
            <person name="Ogata H."/>
            <person name="Sarno A.F."/>
            <person name="Shmutz J."/>
            <person name="Schroeder D."/>
            <person name="de Vargas C."/>
            <person name="Verret F."/>
            <person name="von Dassow P."/>
            <person name="Valentin K."/>
            <person name="Van de Peer Y."/>
            <person name="Wheeler G."/>
            <person name="Dacks J.B."/>
            <person name="Delwiche C.F."/>
            <person name="Dyhrman S.T."/>
            <person name="Glockner G."/>
            <person name="John U."/>
            <person name="Richards T."/>
            <person name="Worden A.Z."/>
            <person name="Zhang X."/>
            <person name="Grigoriev I.V."/>
            <person name="Allen A.E."/>
            <person name="Bidle K."/>
            <person name="Borodovsky M."/>
            <person name="Bowler C."/>
            <person name="Brownlee C."/>
            <person name="Cock J.M."/>
            <person name="Elias M."/>
            <person name="Gladyshev V.N."/>
            <person name="Groth M."/>
            <person name="Guda C."/>
            <person name="Hadaegh A."/>
            <person name="Iglesias-Rodriguez M.D."/>
            <person name="Jenkins J."/>
            <person name="Jones B.M."/>
            <person name="Lawson T."/>
            <person name="Leese F."/>
            <person name="Lindquist E."/>
            <person name="Lobanov A."/>
            <person name="Lomsadze A."/>
            <person name="Malik S.B."/>
            <person name="Marsh M.E."/>
            <person name="Mackinder L."/>
            <person name="Mock T."/>
            <person name="Mueller-Roeber B."/>
            <person name="Pagarete A."/>
            <person name="Parker M."/>
            <person name="Probert I."/>
            <person name="Quesneville H."/>
            <person name="Raines C."/>
            <person name="Rensing S.A."/>
            <person name="Riano-Pachon D.M."/>
            <person name="Richier S."/>
            <person name="Rokitta S."/>
            <person name="Shiraiwa Y."/>
            <person name="Soanes D.M."/>
            <person name="van der Giezen M."/>
            <person name="Wahlund T.M."/>
            <person name="Williams B."/>
            <person name="Wilson W."/>
            <person name="Wolfe G."/>
            <person name="Wurch L.L."/>
        </authorList>
    </citation>
    <scope>NUCLEOTIDE SEQUENCE</scope>
</reference>
<dbReference type="GeneID" id="17270779"/>